<comment type="caution">
    <text evidence="3">The sequence shown here is derived from an EMBL/GenBank/DDBJ whole genome shotgun (WGS) entry which is preliminary data.</text>
</comment>
<protein>
    <submittedName>
        <fullName evidence="3">3-deoxy-D-arabinoheptulosonate-7-phosphate synthase</fullName>
    </submittedName>
</protein>
<name>A0A8G2EXX2_9PROT</name>
<dbReference type="GO" id="GO:0016740">
    <property type="term" value="F:transferase activity"/>
    <property type="evidence" value="ECO:0007669"/>
    <property type="project" value="UniProtKB-KW"/>
</dbReference>
<dbReference type="RefSeq" id="WP_028793406.1">
    <property type="nucleotide sequence ID" value="NZ_FNBW01000004.1"/>
</dbReference>
<dbReference type="SUPFAM" id="SSF51569">
    <property type="entry name" value="Aldolase"/>
    <property type="match status" value="1"/>
</dbReference>
<dbReference type="EMBL" id="FNBW01000004">
    <property type="protein sequence ID" value="SDF57301.1"/>
    <property type="molecule type" value="Genomic_DNA"/>
</dbReference>
<dbReference type="AlphaFoldDB" id="A0A8G2EXX2"/>
<organism evidence="3 4">
    <name type="scientific">Thalassobaculum litoreum DSM 18839</name>
    <dbReference type="NCBI Taxonomy" id="1123362"/>
    <lineage>
        <taxon>Bacteria</taxon>
        <taxon>Pseudomonadati</taxon>
        <taxon>Pseudomonadota</taxon>
        <taxon>Alphaproteobacteria</taxon>
        <taxon>Rhodospirillales</taxon>
        <taxon>Thalassobaculaceae</taxon>
        <taxon>Thalassobaculum</taxon>
    </lineage>
</organism>
<dbReference type="InterPro" id="IPR052899">
    <property type="entry name" value="Class-I_DAHP_synthase"/>
</dbReference>
<evidence type="ECO:0000256" key="1">
    <source>
        <dbReference type="ARBA" id="ARBA00022679"/>
    </source>
</evidence>
<sequence length="307" mass="33708">MTGSNQGVDNKFPGKDLSRDDIENKIPLVAKKSPDHRTRFTVGGVEFGGALVPVLAGPNTVENEELIVKTAIGVKQAGAHMLRGGAFKPLTFPYRSPKFFEPREDGLRWLQIAKQETGLPIVTEVMEISKIEVVAANCDMLQIGTRNMQNYPLLTEVGKTGMPVMLKRGYGSSLRDWLMAAEYIALEHDRLGQDAKIVLCERGVVANHTHRDTSRFLLDLQVIPAAQEVTHLPIMSDPSHATFWQPWVKSMMLASIAAGADALMLEVHPDPKNAAVDPLQCSSLEQFDDIMKACRPVAQAIGRTVDA</sequence>
<dbReference type="PANTHER" id="PTHR43018:SF2">
    <property type="entry name" value="PHOSPHO-2-DEHYDRO-3-DEOXYHEPTONATE ALDOLASE"/>
    <property type="match status" value="1"/>
</dbReference>
<reference evidence="3 4" key="1">
    <citation type="submission" date="2016-10" db="EMBL/GenBank/DDBJ databases">
        <authorList>
            <person name="Varghese N."/>
            <person name="Submissions S."/>
        </authorList>
    </citation>
    <scope>NUCLEOTIDE SEQUENCE [LARGE SCALE GENOMIC DNA]</scope>
    <source>
        <strain evidence="3 4">DSM 18839</strain>
    </source>
</reference>
<dbReference type="Pfam" id="PF00793">
    <property type="entry name" value="DAHP_synth_1"/>
    <property type="match status" value="1"/>
</dbReference>
<keyword evidence="1" id="KW-0808">Transferase</keyword>
<dbReference type="Gene3D" id="3.20.20.70">
    <property type="entry name" value="Aldolase class I"/>
    <property type="match status" value="1"/>
</dbReference>
<dbReference type="OrthoDB" id="9776934at2"/>
<evidence type="ECO:0000313" key="3">
    <source>
        <dbReference type="EMBL" id="SDF57301.1"/>
    </source>
</evidence>
<proteinExistence type="predicted"/>
<dbReference type="InterPro" id="IPR013785">
    <property type="entry name" value="Aldolase_TIM"/>
</dbReference>
<evidence type="ECO:0000313" key="4">
    <source>
        <dbReference type="Proteomes" id="UP000198615"/>
    </source>
</evidence>
<dbReference type="InterPro" id="IPR006218">
    <property type="entry name" value="DAHP1/KDSA"/>
</dbReference>
<evidence type="ECO:0000259" key="2">
    <source>
        <dbReference type="Pfam" id="PF00793"/>
    </source>
</evidence>
<accession>A0A8G2EXX2</accession>
<dbReference type="Proteomes" id="UP000198615">
    <property type="component" value="Unassembled WGS sequence"/>
</dbReference>
<keyword evidence="4" id="KW-1185">Reference proteome</keyword>
<gene>
    <name evidence="3" type="ORF">SAMN05660686_01715</name>
</gene>
<feature type="domain" description="DAHP synthetase I/KDSA" evidence="2">
    <location>
        <begin position="52"/>
        <end position="292"/>
    </location>
</feature>
<dbReference type="PANTHER" id="PTHR43018">
    <property type="entry name" value="PHOSPHO-2-DEHYDRO-3-DEOXYHEPTONATE ALDOLASE"/>
    <property type="match status" value="1"/>
</dbReference>